<dbReference type="AlphaFoldDB" id="A0A0G4LQ43"/>
<gene>
    <name evidence="1" type="ORF">BN1708_003760</name>
</gene>
<sequence length="259" mass="28850">MERAWRRHLLVHSLKQHTPCRTFHPVIPGHFSSSNKEFFHREADKLSDEILDAIVEAGGPIVDQLAPSPATGTDRPSDLHTLLVPDEFVFNFQTSDSRTKLIGNEGDHVVAISPSTHLATCSSSTSTGTLTSQDSPPRIFVCSKASFAMAESRLWGLRGKKCALRQEIAKVRKRRNGSSTVFGRSLPLHMLHKICVTWGNGKASNVLIYRDNNDAWVIDFGGGWTHGWVTRELSRTVEGDSSLYKIYLRVLGERQDSLV</sequence>
<keyword evidence="2" id="KW-1185">Reference proteome</keyword>
<reference evidence="1 2" key="1">
    <citation type="submission" date="2015-05" db="EMBL/GenBank/DDBJ databases">
        <authorList>
            <person name="Wang D.B."/>
            <person name="Wang M."/>
        </authorList>
    </citation>
    <scope>NUCLEOTIDE SEQUENCE [LARGE SCALE GENOMIC DNA]</scope>
    <source>
        <strain evidence="1">VL1</strain>
    </source>
</reference>
<proteinExistence type="predicted"/>
<evidence type="ECO:0008006" key="3">
    <source>
        <dbReference type="Google" id="ProtNLM"/>
    </source>
</evidence>
<dbReference type="EMBL" id="CVQH01016668">
    <property type="protein sequence ID" value="CRK24069.1"/>
    <property type="molecule type" value="Genomic_DNA"/>
</dbReference>
<accession>A0A0G4LQ43</accession>
<organism evidence="1 2">
    <name type="scientific">Verticillium longisporum</name>
    <name type="common">Verticillium dahliae var. longisporum</name>
    <dbReference type="NCBI Taxonomy" id="100787"/>
    <lineage>
        <taxon>Eukaryota</taxon>
        <taxon>Fungi</taxon>
        <taxon>Dikarya</taxon>
        <taxon>Ascomycota</taxon>
        <taxon>Pezizomycotina</taxon>
        <taxon>Sordariomycetes</taxon>
        <taxon>Hypocreomycetidae</taxon>
        <taxon>Glomerellales</taxon>
        <taxon>Plectosphaerellaceae</taxon>
        <taxon>Verticillium</taxon>
    </lineage>
</organism>
<name>A0A0G4LQ43_VERLO</name>
<evidence type="ECO:0000313" key="1">
    <source>
        <dbReference type="EMBL" id="CRK24069.1"/>
    </source>
</evidence>
<evidence type="ECO:0000313" key="2">
    <source>
        <dbReference type="Proteomes" id="UP000044602"/>
    </source>
</evidence>
<protein>
    <recommendedName>
        <fullName evidence="3">Protein kinase domain-containing protein</fullName>
    </recommendedName>
</protein>
<dbReference type="Proteomes" id="UP000044602">
    <property type="component" value="Unassembled WGS sequence"/>
</dbReference>